<accession>A0A0E0AP83</accession>
<proteinExistence type="predicted"/>
<organism evidence="2">
    <name type="scientific">Oryza glumipatula</name>
    <dbReference type="NCBI Taxonomy" id="40148"/>
    <lineage>
        <taxon>Eukaryota</taxon>
        <taxon>Viridiplantae</taxon>
        <taxon>Streptophyta</taxon>
        <taxon>Embryophyta</taxon>
        <taxon>Tracheophyta</taxon>
        <taxon>Spermatophyta</taxon>
        <taxon>Magnoliopsida</taxon>
        <taxon>Liliopsida</taxon>
        <taxon>Poales</taxon>
        <taxon>Poaceae</taxon>
        <taxon>BOP clade</taxon>
        <taxon>Oryzoideae</taxon>
        <taxon>Oryzeae</taxon>
        <taxon>Oryzinae</taxon>
        <taxon>Oryza</taxon>
    </lineage>
</organism>
<dbReference type="Proteomes" id="UP000026961">
    <property type="component" value="Chromosome 7"/>
</dbReference>
<dbReference type="Gramene" id="OGLUM07G26180.1">
    <property type="protein sequence ID" value="OGLUM07G26180.1"/>
    <property type="gene ID" value="OGLUM07G26180"/>
</dbReference>
<feature type="region of interest" description="Disordered" evidence="1">
    <location>
        <begin position="72"/>
        <end position="137"/>
    </location>
</feature>
<dbReference type="EnsemblPlants" id="OGLUM07G26180.1">
    <property type="protein sequence ID" value="OGLUM07G26180.1"/>
    <property type="gene ID" value="OGLUM07G26180"/>
</dbReference>
<reference evidence="2" key="1">
    <citation type="submission" date="2015-04" db="UniProtKB">
        <authorList>
            <consortium name="EnsemblPlants"/>
        </authorList>
    </citation>
    <scope>IDENTIFICATION</scope>
</reference>
<evidence type="ECO:0000313" key="2">
    <source>
        <dbReference type="EnsemblPlants" id="OGLUM07G26180.1"/>
    </source>
</evidence>
<keyword evidence="3" id="KW-1185">Reference proteome</keyword>
<name>A0A0E0AP83_9ORYZ</name>
<sequence>MNLFYVVLSNDTAFSWRKTSNTCYSNRGWLNNIVGEWLRNYGASLRQAASVPEGGLPALGKRLSVQEPQVNRASRGRYNSGGYQAVGGPWSLRRSPDCRSPVEPPWRPPDRRSPMESPEAAESPEPNKPPTTSGLWGPIDLRLLTDLRSWITKDREGLKLEATVDPQRRDGGNKYALRIRQPPLASRQGRACTGHYPGSAALPRQWLVSSGAPLIP</sequence>
<protein>
    <submittedName>
        <fullName evidence="2">Uncharacterized protein</fullName>
    </submittedName>
</protein>
<reference evidence="2" key="2">
    <citation type="submission" date="2018-05" db="EMBL/GenBank/DDBJ databases">
        <title>OgluRS3 (Oryza glumaepatula Reference Sequence Version 3).</title>
        <authorList>
            <person name="Zhang J."/>
            <person name="Kudrna D."/>
            <person name="Lee S."/>
            <person name="Talag J."/>
            <person name="Welchert J."/>
            <person name="Wing R.A."/>
        </authorList>
    </citation>
    <scope>NUCLEOTIDE SEQUENCE [LARGE SCALE GENOMIC DNA]</scope>
</reference>
<dbReference type="HOGENOM" id="CLU_111327_0_0_1"/>
<evidence type="ECO:0000256" key="1">
    <source>
        <dbReference type="SAM" id="MobiDB-lite"/>
    </source>
</evidence>
<feature type="compositionally biased region" description="Low complexity" evidence="1">
    <location>
        <begin position="115"/>
        <end position="124"/>
    </location>
</feature>
<evidence type="ECO:0000313" key="3">
    <source>
        <dbReference type="Proteomes" id="UP000026961"/>
    </source>
</evidence>
<dbReference type="AlphaFoldDB" id="A0A0E0AP83"/>